<dbReference type="EMBL" id="JAFBFH010000001">
    <property type="protein sequence ID" value="MBM7713248.1"/>
    <property type="molecule type" value="Genomic_DNA"/>
</dbReference>
<protein>
    <submittedName>
        <fullName evidence="4">DNA-binding transcriptional MerR regulator</fullName>
    </submittedName>
</protein>
<name>A0ABS2R2Z0_9BACI</name>
<dbReference type="PROSITE" id="PS00552">
    <property type="entry name" value="HTH_MERR_1"/>
    <property type="match status" value="1"/>
</dbReference>
<evidence type="ECO:0000256" key="2">
    <source>
        <dbReference type="SAM" id="Coils"/>
    </source>
</evidence>
<dbReference type="Pfam" id="PF13411">
    <property type="entry name" value="MerR_1"/>
    <property type="match status" value="1"/>
</dbReference>
<gene>
    <name evidence="4" type="ORF">JOC94_000214</name>
</gene>
<feature type="coiled-coil region" evidence="2">
    <location>
        <begin position="90"/>
        <end position="117"/>
    </location>
</feature>
<dbReference type="RefSeq" id="WP_077109441.1">
    <property type="nucleotide sequence ID" value="NZ_JAFBFH010000001.1"/>
</dbReference>
<feature type="domain" description="HTH merR-type" evidence="3">
    <location>
        <begin position="6"/>
        <end position="75"/>
    </location>
</feature>
<comment type="caution">
    <text evidence="4">The sequence shown here is derived from an EMBL/GenBank/DDBJ whole genome shotgun (WGS) entry which is preliminary data.</text>
</comment>
<reference evidence="4 5" key="1">
    <citation type="submission" date="2021-01" db="EMBL/GenBank/DDBJ databases">
        <title>Genomic Encyclopedia of Type Strains, Phase IV (KMG-IV): sequencing the most valuable type-strain genomes for metagenomic binning, comparative biology and taxonomic classification.</title>
        <authorList>
            <person name="Goeker M."/>
        </authorList>
    </citation>
    <scope>NUCLEOTIDE SEQUENCE [LARGE SCALE GENOMIC DNA]</scope>
    <source>
        <strain evidence="4 5">DSM 105453</strain>
    </source>
</reference>
<dbReference type="SMART" id="SM00422">
    <property type="entry name" value="HTH_MERR"/>
    <property type="match status" value="1"/>
</dbReference>
<sequence length="255" mass="29713">MKENTKYSVGEFSKKTGLSVRTLHYYDEIGLLQPEKDPESGHRIYSHSDIVTLQKILSLKFLGFSLEQIASLLNKSSFTVDLADTLTLHMKALEEDQKRIEASLNAVKRVIRLLEEEEEVDSSVLFSLIHNMQTTKKQKEWMDQHKLTEVMEVLSGRSEEEKIALDQMFITFYKEVKQLYGSPVDDPKVKKMLESYLHNAFSFLGEDLIHQLADANIEETDIQELENMSPFPFTEEEQKWLNEAMEYYMKEAEQE</sequence>
<proteinExistence type="predicted"/>
<dbReference type="InterPro" id="IPR009061">
    <property type="entry name" value="DNA-bd_dom_put_sf"/>
</dbReference>
<evidence type="ECO:0000313" key="5">
    <source>
        <dbReference type="Proteomes" id="UP000823485"/>
    </source>
</evidence>
<accession>A0ABS2R2Z0</accession>
<keyword evidence="5" id="KW-1185">Reference proteome</keyword>
<dbReference type="PANTHER" id="PTHR30204">
    <property type="entry name" value="REDOX-CYCLING DRUG-SENSING TRANSCRIPTIONAL ACTIVATOR SOXR"/>
    <property type="match status" value="1"/>
</dbReference>
<dbReference type="SUPFAM" id="SSF46955">
    <property type="entry name" value="Putative DNA-binding domain"/>
    <property type="match status" value="1"/>
</dbReference>
<dbReference type="Gene3D" id="1.10.1660.10">
    <property type="match status" value="1"/>
</dbReference>
<evidence type="ECO:0000313" key="4">
    <source>
        <dbReference type="EMBL" id="MBM7713248.1"/>
    </source>
</evidence>
<dbReference type="InterPro" id="IPR000551">
    <property type="entry name" value="MerR-type_HTH_dom"/>
</dbReference>
<keyword evidence="2" id="KW-0175">Coiled coil</keyword>
<keyword evidence="1 4" id="KW-0238">DNA-binding</keyword>
<dbReference type="Proteomes" id="UP000823485">
    <property type="component" value="Unassembled WGS sequence"/>
</dbReference>
<organism evidence="4 5">
    <name type="scientific">Siminovitchia thermophila</name>
    <dbReference type="NCBI Taxonomy" id="1245522"/>
    <lineage>
        <taxon>Bacteria</taxon>
        <taxon>Bacillati</taxon>
        <taxon>Bacillota</taxon>
        <taxon>Bacilli</taxon>
        <taxon>Bacillales</taxon>
        <taxon>Bacillaceae</taxon>
        <taxon>Siminovitchia</taxon>
    </lineage>
</organism>
<dbReference type="InterPro" id="IPR047057">
    <property type="entry name" value="MerR_fam"/>
</dbReference>
<dbReference type="CDD" id="cd01106">
    <property type="entry name" value="HTH_TipAL-Mta"/>
    <property type="match status" value="1"/>
</dbReference>
<dbReference type="PANTHER" id="PTHR30204:SF96">
    <property type="entry name" value="CHROMOSOME-ANCHORING PROTEIN RACA"/>
    <property type="match status" value="1"/>
</dbReference>
<evidence type="ECO:0000259" key="3">
    <source>
        <dbReference type="PROSITE" id="PS50937"/>
    </source>
</evidence>
<dbReference type="PRINTS" id="PR00040">
    <property type="entry name" value="HTHMERR"/>
</dbReference>
<dbReference type="GO" id="GO:0003677">
    <property type="term" value="F:DNA binding"/>
    <property type="evidence" value="ECO:0007669"/>
    <property type="project" value="UniProtKB-KW"/>
</dbReference>
<dbReference type="Gene3D" id="6.10.250.360">
    <property type="match status" value="1"/>
</dbReference>
<dbReference type="PROSITE" id="PS50937">
    <property type="entry name" value="HTH_MERR_2"/>
    <property type="match status" value="1"/>
</dbReference>
<evidence type="ECO:0000256" key="1">
    <source>
        <dbReference type="ARBA" id="ARBA00023125"/>
    </source>
</evidence>